<accession>A0A1N7SXL4</accession>
<proteinExistence type="predicted"/>
<sequence length="106" mass="11539">MKSNIKSLPAVMVGDGTLDELDSTLASVEKYQFHCNWPFAHAIYDHQHGPGSVNGQNGRGGAQTSAYGSSTLPAEVAFMLRGERSKALAEFASRRRRAMLTAAWVR</sequence>
<evidence type="ECO:0000313" key="2">
    <source>
        <dbReference type="Proteomes" id="UP000195569"/>
    </source>
</evidence>
<dbReference type="AlphaFoldDB" id="A0A1N7SXL4"/>
<evidence type="ECO:0000313" key="1">
    <source>
        <dbReference type="EMBL" id="SIT52161.1"/>
    </source>
</evidence>
<keyword evidence="2" id="KW-1185">Reference proteome</keyword>
<dbReference type="Proteomes" id="UP000195569">
    <property type="component" value="Unassembled WGS sequence"/>
</dbReference>
<protein>
    <submittedName>
        <fullName evidence="1">Uncharacterized protein</fullName>
    </submittedName>
</protein>
<comment type="caution">
    <text evidence="1">The sequence shown here is derived from an EMBL/GenBank/DDBJ whole genome shotgun (WGS) entry which is preliminary data.</text>
</comment>
<gene>
    <name evidence="1" type="ORF">BN2476_2100001</name>
</gene>
<dbReference type="EMBL" id="CYGY02000210">
    <property type="protein sequence ID" value="SIT52161.1"/>
    <property type="molecule type" value="Genomic_DNA"/>
</dbReference>
<organism evidence="1 2">
    <name type="scientific">Paraburkholderia piptadeniae</name>
    <dbReference type="NCBI Taxonomy" id="1701573"/>
    <lineage>
        <taxon>Bacteria</taxon>
        <taxon>Pseudomonadati</taxon>
        <taxon>Pseudomonadota</taxon>
        <taxon>Betaproteobacteria</taxon>
        <taxon>Burkholderiales</taxon>
        <taxon>Burkholderiaceae</taxon>
        <taxon>Paraburkholderia</taxon>
    </lineage>
</organism>
<name>A0A1N7SXL4_9BURK</name>
<reference evidence="1" key="1">
    <citation type="submission" date="2016-12" db="EMBL/GenBank/DDBJ databases">
        <authorList>
            <person name="Moulin L."/>
        </authorList>
    </citation>
    <scope>NUCLEOTIDE SEQUENCE [LARGE SCALE GENOMIC DNA]</scope>
    <source>
        <strain evidence="1">STM 7183</strain>
    </source>
</reference>